<reference evidence="1 2" key="1">
    <citation type="journal article" date="2011" name="Front. Microbiol.">
        <title>Two Strains of Crocosphaera watsonii with Highly Conserved Genomes are Distinguished by Strain-Specific Features.</title>
        <authorList>
            <person name="Bench S.R."/>
            <person name="Ilikchyan I.N."/>
            <person name="Tripp H.J."/>
            <person name="Zehr J.P."/>
        </authorList>
    </citation>
    <scope>NUCLEOTIDE SEQUENCE [LARGE SCALE GENOMIC DNA]</scope>
    <source>
        <strain evidence="1 2">WH 0003</strain>
    </source>
</reference>
<dbReference type="EMBL" id="AESD01000129">
    <property type="protein sequence ID" value="EHJ14532.1"/>
    <property type="molecule type" value="Genomic_DNA"/>
</dbReference>
<name>G5IZU4_CROWT</name>
<dbReference type="PATRIC" id="fig|423471.3.peg.716"/>
<protein>
    <submittedName>
        <fullName evidence="1">Uncharacterized protein</fullName>
    </submittedName>
</protein>
<evidence type="ECO:0000313" key="1">
    <source>
        <dbReference type="EMBL" id="EHJ14532.1"/>
    </source>
</evidence>
<dbReference type="AlphaFoldDB" id="G5IZU4"/>
<proteinExistence type="predicted"/>
<sequence>MRQLHQIPCDRCSFHTGETCLKCTVHPYKAFTVEAVTCEDWEGKPVNTTRIGWKL</sequence>
<accession>G5IZU4</accession>
<dbReference type="Proteomes" id="UP000003477">
    <property type="component" value="Unassembled WGS sequence"/>
</dbReference>
<organism evidence="1 2">
    <name type="scientific">Crocosphaera watsonii WH 0003</name>
    <dbReference type="NCBI Taxonomy" id="423471"/>
    <lineage>
        <taxon>Bacteria</taxon>
        <taxon>Bacillati</taxon>
        <taxon>Cyanobacteriota</taxon>
        <taxon>Cyanophyceae</taxon>
        <taxon>Oscillatoriophycideae</taxon>
        <taxon>Chroococcales</taxon>
        <taxon>Aphanothecaceae</taxon>
        <taxon>Crocosphaera</taxon>
    </lineage>
</organism>
<gene>
    <name evidence="1" type="ORF">CWATWH0003_0782</name>
</gene>
<comment type="caution">
    <text evidence="1">The sequence shown here is derived from an EMBL/GenBank/DDBJ whole genome shotgun (WGS) entry which is preliminary data.</text>
</comment>
<evidence type="ECO:0000313" key="2">
    <source>
        <dbReference type="Proteomes" id="UP000003477"/>
    </source>
</evidence>